<accession>A0AB34IZH6</accession>
<dbReference type="InterPro" id="IPR036020">
    <property type="entry name" value="WW_dom_sf"/>
</dbReference>
<feature type="compositionally biased region" description="Polar residues" evidence="3">
    <location>
        <begin position="134"/>
        <end position="143"/>
    </location>
</feature>
<dbReference type="InterPro" id="IPR006599">
    <property type="entry name" value="CARP_motif"/>
</dbReference>
<reference evidence="6 7" key="1">
    <citation type="journal article" date="2024" name="Science">
        <title>Giant polyketide synthase enzymes in the biosynthesis of giant marine polyether toxins.</title>
        <authorList>
            <person name="Fallon T.R."/>
            <person name="Shende V.V."/>
            <person name="Wierzbicki I.H."/>
            <person name="Pendleton A.L."/>
            <person name="Watervoot N.F."/>
            <person name="Auber R.P."/>
            <person name="Gonzalez D.J."/>
            <person name="Wisecaver J.H."/>
            <person name="Moore B.S."/>
        </authorList>
    </citation>
    <scope>NUCLEOTIDE SEQUENCE [LARGE SCALE GENOMIC DNA]</scope>
    <source>
        <strain evidence="6 7">12B1</strain>
    </source>
</reference>
<name>A0AB34IZH6_PRYPA</name>
<dbReference type="SMART" id="SM00673">
    <property type="entry name" value="CARP"/>
    <property type="match status" value="1"/>
</dbReference>
<evidence type="ECO:0000313" key="7">
    <source>
        <dbReference type="Proteomes" id="UP001515480"/>
    </source>
</evidence>
<dbReference type="Pfam" id="PF00397">
    <property type="entry name" value="WW"/>
    <property type="match status" value="1"/>
</dbReference>
<feature type="domain" description="WW" evidence="4">
    <location>
        <begin position="62"/>
        <end position="95"/>
    </location>
</feature>
<dbReference type="GO" id="GO:0000166">
    <property type="term" value="F:nucleotide binding"/>
    <property type="evidence" value="ECO:0007669"/>
    <property type="project" value="UniProtKB-KW"/>
</dbReference>
<organism evidence="6 7">
    <name type="scientific">Prymnesium parvum</name>
    <name type="common">Toxic golden alga</name>
    <dbReference type="NCBI Taxonomy" id="97485"/>
    <lineage>
        <taxon>Eukaryota</taxon>
        <taxon>Haptista</taxon>
        <taxon>Haptophyta</taxon>
        <taxon>Prymnesiophyceae</taxon>
        <taxon>Prymnesiales</taxon>
        <taxon>Prymnesiaceae</taxon>
        <taxon>Prymnesium</taxon>
    </lineage>
</organism>
<evidence type="ECO:0000256" key="3">
    <source>
        <dbReference type="SAM" id="MobiDB-lite"/>
    </source>
</evidence>
<keyword evidence="7" id="KW-1185">Reference proteome</keyword>
<comment type="similarity">
    <text evidence="1">Belongs to the TBCC family.</text>
</comment>
<dbReference type="PROSITE" id="PS50020">
    <property type="entry name" value="WW_DOMAIN_2"/>
    <property type="match status" value="2"/>
</dbReference>
<dbReference type="InterPro" id="IPR017901">
    <property type="entry name" value="C-CAP_CF_C-like"/>
</dbReference>
<evidence type="ECO:0000313" key="6">
    <source>
        <dbReference type="EMBL" id="KAL1510522.1"/>
    </source>
</evidence>
<dbReference type="GO" id="GO:0005096">
    <property type="term" value="F:GTPase activator activity"/>
    <property type="evidence" value="ECO:0007669"/>
    <property type="project" value="InterPro"/>
</dbReference>
<dbReference type="Pfam" id="PF07986">
    <property type="entry name" value="TBCC"/>
    <property type="match status" value="1"/>
</dbReference>
<feature type="region of interest" description="Disordered" evidence="3">
    <location>
        <begin position="121"/>
        <end position="229"/>
    </location>
</feature>
<feature type="compositionally biased region" description="Low complexity" evidence="3">
    <location>
        <begin position="32"/>
        <end position="42"/>
    </location>
</feature>
<dbReference type="SMART" id="SM00456">
    <property type="entry name" value="WW"/>
    <property type="match status" value="2"/>
</dbReference>
<evidence type="ECO:0000256" key="2">
    <source>
        <dbReference type="ARBA" id="ARBA00022741"/>
    </source>
</evidence>
<dbReference type="CDD" id="cd00201">
    <property type="entry name" value="WW"/>
    <property type="match status" value="2"/>
</dbReference>
<evidence type="ECO:0008006" key="8">
    <source>
        <dbReference type="Google" id="ProtNLM"/>
    </source>
</evidence>
<dbReference type="GO" id="GO:0006892">
    <property type="term" value="P:post-Golgi vesicle-mediated transport"/>
    <property type="evidence" value="ECO:0007669"/>
    <property type="project" value="TreeGrafter"/>
</dbReference>
<sequence>MRRALSFSRRSKTDAHVVAPPATPSKDESDARSAPPSAAEPSGQGAVRSLIKRTLSFNRGEHALPRNWERKVSSDGGIFFYNVLTGTSRSTRPAPLPKPWREAVEKATGKVYYWNPKTRAVRWEPPTGTDPRPSDNSFSSESNGIAPPPPAPAGLPSPSTPLQPPMPPPPMPPTASPPTPEVPAVAKPPAREGVKVGQRVASFGRKPRKGGSGEGKSAEQGGPSVSEFAGRPKLNIADYMFSKRLGEVLIKKPGDINGQQFIIEECEDCDIFLLDWSATVTIDLCKRCRIFIGPCESSVFFRDCEEIKAVIACQQLRTREVHGIDAQLLTVSQPSVESSSRVRFGCFCFNYSGMLSHLKQANLSPFNNRWSEPYNFTPHVGEVGFLPLGTHYTSLLSPLSQLDDTLLSSAEDANMASACPIPSPVGEKSASITGLEQGFVLVLPCQAHKALELVHLITRSESAACTLVRSREYAKVPPTFVKRLLETSTNRKQLSDAAMSGRLIGLQFAAKDCVATLSDRIREWNQEAGEVAAYTPSARTEVILMTDIFFENTDSGHALH</sequence>
<dbReference type="InterPro" id="IPR001202">
    <property type="entry name" value="WW_dom"/>
</dbReference>
<dbReference type="EMBL" id="JBGBPQ010000015">
    <property type="protein sequence ID" value="KAL1510522.1"/>
    <property type="molecule type" value="Genomic_DNA"/>
</dbReference>
<dbReference type="GO" id="GO:1990075">
    <property type="term" value="C:periciliary membrane compartment"/>
    <property type="evidence" value="ECO:0007669"/>
    <property type="project" value="TreeGrafter"/>
</dbReference>
<feature type="domain" description="WW" evidence="4">
    <location>
        <begin position="94"/>
        <end position="128"/>
    </location>
</feature>
<dbReference type="InterPro" id="IPR016098">
    <property type="entry name" value="CAP/MinC_C"/>
</dbReference>
<proteinExistence type="inferred from homology"/>
<dbReference type="Gene3D" id="2.160.20.70">
    <property type="match status" value="1"/>
</dbReference>
<dbReference type="PANTHER" id="PTHR15440:SF0">
    <property type="entry name" value="PROTEIN XRP2"/>
    <property type="match status" value="1"/>
</dbReference>
<evidence type="ECO:0000259" key="4">
    <source>
        <dbReference type="PROSITE" id="PS50020"/>
    </source>
</evidence>
<gene>
    <name evidence="6" type="ORF">AB1Y20_006825</name>
</gene>
<dbReference type="PANTHER" id="PTHR15440">
    <property type="entry name" value="XRP2 PROTEIN"/>
    <property type="match status" value="1"/>
</dbReference>
<dbReference type="Gene3D" id="2.20.70.10">
    <property type="match status" value="2"/>
</dbReference>
<evidence type="ECO:0000259" key="5">
    <source>
        <dbReference type="PROSITE" id="PS51329"/>
    </source>
</evidence>
<dbReference type="Proteomes" id="UP001515480">
    <property type="component" value="Unassembled WGS sequence"/>
</dbReference>
<dbReference type="InterPro" id="IPR012945">
    <property type="entry name" value="Tubulin-bd_cofactor_C_dom"/>
</dbReference>
<dbReference type="InterPro" id="IPR039093">
    <property type="entry name" value="XRP2"/>
</dbReference>
<comment type="caution">
    <text evidence="6">The sequence shown here is derived from an EMBL/GenBank/DDBJ whole genome shotgun (WGS) entry which is preliminary data.</text>
</comment>
<evidence type="ECO:0000256" key="1">
    <source>
        <dbReference type="ARBA" id="ARBA00008848"/>
    </source>
</evidence>
<feature type="region of interest" description="Disordered" evidence="3">
    <location>
        <begin position="1"/>
        <end position="47"/>
    </location>
</feature>
<protein>
    <recommendedName>
        <fullName evidence="8">Protein XRP2</fullName>
    </recommendedName>
</protein>
<dbReference type="GO" id="GO:0005929">
    <property type="term" value="C:cilium"/>
    <property type="evidence" value="ECO:0007669"/>
    <property type="project" value="TreeGrafter"/>
</dbReference>
<dbReference type="AlphaFoldDB" id="A0AB34IZH6"/>
<dbReference type="PROSITE" id="PS51329">
    <property type="entry name" value="C_CAP_COFACTOR_C"/>
    <property type="match status" value="1"/>
</dbReference>
<keyword evidence="2" id="KW-0547">Nucleotide-binding</keyword>
<feature type="compositionally biased region" description="Pro residues" evidence="3">
    <location>
        <begin position="146"/>
        <end position="181"/>
    </location>
</feature>
<feature type="domain" description="C-CAP/cofactor C-like" evidence="5">
    <location>
        <begin position="223"/>
        <end position="378"/>
    </location>
</feature>
<dbReference type="SUPFAM" id="SSF51045">
    <property type="entry name" value="WW domain"/>
    <property type="match status" value="2"/>
</dbReference>